<dbReference type="Proteomes" id="UP000054350">
    <property type="component" value="Unassembled WGS sequence"/>
</dbReference>
<dbReference type="eggNOG" id="KOG4308">
    <property type="taxonomic scope" value="Eukaryota"/>
</dbReference>
<name>A0A0L0S5B5_ALLM3</name>
<dbReference type="Gene3D" id="3.80.10.10">
    <property type="entry name" value="Ribonuclease Inhibitor"/>
    <property type="match status" value="2"/>
</dbReference>
<dbReference type="EMBL" id="GG745331">
    <property type="protein sequence ID" value="KNE57549.1"/>
    <property type="molecule type" value="Genomic_DNA"/>
</dbReference>
<keyword evidence="1" id="KW-0677">Repeat</keyword>
<dbReference type="VEuPathDB" id="FungiDB:AMAG_03250"/>
<evidence type="ECO:0000256" key="2">
    <source>
        <dbReference type="SAM" id="MobiDB-lite"/>
    </source>
</evidence>
<dbReference type="AlphaFoldDB" id="A0A0L0S5B5"/>
<evidence type="ECO:0000313" key="4">
    <source>
        <dbReference type="Proteomes" id="UP000054350"/>
    </source>
</evidence>
<dbReference type="InterPro" id="IPR032675">
    <property type="entry name" value="LRR_dom_sf"/>
</dbReference>
<dbReference type="PANTHER" id="PTHR24111">
    <property type="entry name" value="LEUCINE-RICH REPEAT-CONTAINING PROTEIN 34"/>
    <property type="match status" value="1"/>
</dbReference>
<gene>
    <name evidence="3" type="ORF">AMAG_03250</name>
</gene>
<evidence type="ECO:0008006" key="5">
    <source>
        <dbReference type="Google" id="ProtNLM"/>
    </source>
</evidence>
<keyword evidence="4" id="KW-1185">Reference proteome</keyword>
<organism evidence="3 4">
    <name type="scientific">Allomyces macrogynus (strain ATCC 38327)</name>
    <name type="common">Allomyces javanicus var. macrogynus</name>
    <dbReference type="NCBI Taxonomy" id="578462"/>
    <lineage>
        <taxon>Eukaryota</taxon>
        <taxon>Fungi</taxon>
        <taxon>Fungi incertae sedis</taxon>
        <taxon>Blastocladiomycota</taxon>
        <taxon>Blastocladiomycetes</taxon>
        <taxon>Blastocladiales</taxon>
        <taxon>Blastocladiaceae</taxon>
        <taxon>Allomyces</taxon>
    </lineage>
</organism>
<evidence type="ECO:0000313" key="3">
    <source>
        <dbReference type="EMBL" id="KNE57549.1"/>
    </source>
</evidence>
<reference evidence="3 4" key="1">
    <citation type="submission" date="2009-11" db="EMBL/GenBank/DDBJ databases">
        <title>Annotation of Allomyces macrogynus ATCC 38327.</title>
        <authorList>
            <consortium name="The Broad Institute Genome Sequencing Platform"/>
            <person name="Russ C."/>
            <person name="Cuomo C."/>
            <person name="Burger G."/>
            <person name="Gray M.W."/>
            <person name="Holland P.W.H."/>
            <person name="King N."/>
            <person name="Lang F.B.F."/>
            <person name="Roger A.J."/>
            <person name="Ruiz-Trillo I."/>
            <person name="Young S.K."/>
            <person name="Zeng Q."/>
            <person name="Gargeya S."/>
            <person name="Fitzgerald M."/>
            <person name="Haas B."/>
            <person name="Abouelleil A."/>
            <person name="Alvarado L."/>
            <person name="Arachchi H.M."/>
            <person name="Berlin A."/>
            <person name="Chapman S.B."/>
            <person name="Gearin G."/>
            <person name="Goldberg J."/>
            <person name="Griggs A."/>
            <person name="Gujja S."/>
            <person name="Hansen M."/>
            <person name="Heiman D."/>
            <person name="Howarth C."/>
            <person name="Larimer J."/>
            <person name="Lui A."/>
            <person name="MacDonald P.J.P."/>
            <person name="McCowen C."/>
            <person name="Montmayeur A."/>
            <person name="Murphy C."/>
            <person name="Neiman D."/>
            <person name="Pearson M."/>
            <person name="Priest M."/>
            <person name="Roberts A."/>
            <person name="Saif S."/>
            <person name="Shea T."/>
            <person name="Sisk P."/>
            <person name="Stolte C."/>
            <person name="Sykes S."/>
            <person name="Wortman J."/>
            <person name="Nusbaum C."/>
            <person name="Birren B."/>
        </authorList>
    </citation>
    <scope>NUCLEOTIDE SEQUENCE [LARGE SCALE GENOMIC DNA]</scope>
    <source>
        <strain evidence="3 4">ATCC 38327</strain>
    </source>
</reference>
<dbReference type="STRING" id="578462.A0A0L0S5B5"/>
<sequence length="455" mass="48729">MSLQIIDYLEGYKVQCTRRGAYAIPFLQNQLAECIDNSITPATFALCGNHPDLRDHRITDDYLDILLIPFAGRDFLTTLDLSFNRLTDRGGAALANWLKDATCLQNLILASNDLGPAGAAALANALTYNTTLHALDLSHNPIGGDGGLALASVLQVNTTLQNLTVRHCDLALPALMALWTVLHRNTTLVHVDVADNLGGAHHHAPSLHADAVRHVAHMLAVNRTVTHLGLAKLNIDDFDVMQHLAPAIEAATSLISLDLSGNHIMQDGARALALAISTHPTLATLDLRHNHLGSAGSAALARSLLDNTVLTHLYLAHCALGADALLTLAHTLLSRTNTTVRVLALWGNEFHHRLVAGRNPPTVPGAPVMDDQGRGACEVWDAVVKAGRVAKDALDVCFYCVEGEWNVARNAAFAPDRDEGEEEDSKDARRARGGRDAPVRSAEGVERAELAGLGV</sequence>
<dbReference type="SUPFAM" id="SSF52047">
    <property type="entry name" value="RNI-like"/>
    <property type="match status" value="2"/>
</dbReference>
<dbReference type="OrthoDB" id="333024at2759"/>
<proteinExistence type="predicted"/>
<dbReference type="PANTHER" id="PTHR24111:SF0">
    <property type="entry name" value="LEUCINE-RICH REPEAT-CONTAINING PROTEIN"/>
    <property type="match status" value="1"/>
</dbReference>
<feature type="region of interest" description="Disordered" evidence="2">
    <location>
        <begin position="415"/>
        <end position="444"/>
    </location>
</feature>
<accession>A0A0L0S5B5</accession>
<dbReference type="SMART" id="SM00368">
    <property type="entry name" value="LRR_RI"/>
    <property type="match status" value="7"/>
</dbReference>
<dbReference type="InterPro" id="IPR001611">
    <property type="entry name" value="Leu-rich_rpt"/>
</dbReference>
<reference evidence="4" key="2">
    <citation type="submission" date="2009-11" db="EMBL/GenBank/DDBJ databases">
        <title>The Genome Sequence of Allomyces macrogynus strain ATCC 38327.</title>
        <authorList>
            <consortium name="The Broad Institute Genome Sequencing Platform"/>
            <person name="Russ C."/>
            <person name="Cuomo C."/>
            <person name="Shea T."/>
            <person name="Young S.K."/>
            <person name="Zeng Q."/>
            <person name="Koehrsen M."/>
            <person name="Haas B."/>
            <person name="Borodovsky M."/>
            <person name="Guigo R."/>
            <person name="Alvarado L."/>
            <person name="Berlin A."/>
            <person name="Borenstein D."/>
            <person name="Chen Z."/>
            <person name="Engels R."/>
            <person name="Freedman E."/>
            <person name="Gellesch M."/>
            <person name="Goldberg J."/>
            <person name="Griggs A."/>
            <person name="Gujja S."/>
            <person name="Heiman D."/>
            <person name="Hepburn T."/>
            <person name="Howarth C."/>
            <person name="Jen D."/>
            <person name="Larson L."/>
            <person name="Lewis B."/>
            <person name="Mehta T."/>
            <person name="Park D."/>
            <person name="Pearson M."/>
            <person name="Roberts A."/>
            <person name="Saif S."/>
            <person name="Shenoy N."/>
            <person name="Sisk P."/>
            <person name="Stolte C."/>
            <person name="Sykes S."/>
            <person name="Walk T."/>
            <person name="White J."/>
            <person name="Yandava C."/>
            <person name="Burger G."/>
            <person name="Gray M.W."/>
            <person name="Holland P.W.H."/>
            <person name="King N."/>
            <person name="Lang F.B.F."/>
            <person name="Roger A.J."/>
            <person name="Ruiz-Trillo I."/>
            <person name="Lander E."/>
            <person name="Nusbaum C."/>
        </authorList>
    </citation>
    <scope>NUCLEOTIDE SEQUENCE [LARGE SCALE GENOMIC DNA]</scope>
    <source>
        <strain evidence="4">ATCC 38327</strain>
    </source>
</reference>
<protein>
    <recommendedName>
        <fullName evidence="5">RNI-like protein</fullName>
    </recommendedName>
</protein>
<feature type="compositionally biased region" description="Basic and acidic residues" evidence="2">
    <location>
        <begin position="426"/>
        <end position="444"/>
    </location>
</feature>
<dbReference type="Pfam" id="PF13516">
    <property type="entry name" value="LRR_6"/>
    <property type="match status" value="6"/>
</dbReference>
<evidence type="ECO:0000256" key="1">
    <source>
        <dbReference type="ARBA" id="ARBA00022737"/>
    </source>
</evidence>
<dbReference type="InterPro" id="IPR052201">
    <property type="entry name" value="LRR-containing_regulator"/>
</dbReference>